<feature type="domain" description="Putative plant transposon protein" evidence="2">
    <location>
        <begin position="86"/>
        <end position="260"/>
    </location>
</feature>
<dbReference type="Proteomes" id="UP000743370">
    <property type="component" value="Unassembled WGS sequence"/>
</dbReference>
<dbReference type="InterPro" id="IPR046796">
    <property type="entry name" value="Transposase_32_dom"/>
</dbReference>
<evidence type="ECO:0000259" key="2">
    <source>
        <dbReference type="Pfam" id="PF20167"/>
    </source>
</evidence>
<evidence type="ECO:0000256" key="1">
    <source>
        <dbReference type="SAM" id="MobiDB-lite"/>
    </source>
</evidence>
<protein>
    <recommendedName>
        <fullName evidence="2">Putative plant transposon protein domain-containing protein</fullName>
    </recommendedName>
</protein>
<evidence type="ECO:0000313" key="4">
    <source>
        <dbReference type="Proteomes" id="UP000743370"/>
    </source>
</evidence>
<feature type="region of interest" description="Disordered" evidence="1">
    <location>
        <begin position="299"/>
        <end position="320"/>
    </location>
</feature>
<accession>A0A8T0JCT3</accession>
<dbReference type="Pfam" id="PF20167">
    <property type="entry name" value="Transposase_32"/>
    <property type="match status" value="1"/>
</dbReference>
<reference evidence="3 4" key="1">
    <citation type="submission" date="2020-05" db="EMBL/GenBank/DDBJ databases">
        <title>Vigna angularis (adzuki bean) Var. LongXiaoDou No. 4 denovo assembly.</title>
        <authorList>
            <person name="Xiang H."/>
        </authorList>
    </citation>
    <scope>NUCLEOTIDE SEQUENCE [LARGE SCALE GENOMIC DNA]</scope>
    <source>
        <tissue evidence="3">Leaf</tissue>
    </source>
</reference>
<dbReference type="AlphaFoldDB" id="A0A8T0JCT3"/>
<feature type="compositionally biased region" description="Basic and acidic residues" evidence="1">
    <location>
        <begin position="15"/>
        <end position="24"/>
    </location>
</feature>
<dbReference type="EMBL" id="JABFOF010000011">
    <property type="protein sequence ID" value="KAG2371032.1"/>
    <property type="molecule type" value="Genomic_DNA"/>
</dbReference>
<feature type="region of interest" description="Disordered" evidence="1">
    <location>
        <begin position="1"/>
        <end position="24"/>
    </location>
</feature>
<organism evidence="3 4">
    <name type="scientific">Phaseolus angularis</name>
    <name type="common">Azuki bean</name>
    <name type="synonym">Vigna angularis</name>
    <dbReference type="NCBI Taxonomy" id="3914"/>
    <lineage>
        <taxon>Eukaryota</taxon>
        <taxon>Viridiplantae</taxon>
        <taxon>Streptophyta</taxon>
        <taxon>Embryophyta</taxon>
        <taxon>Tracheophyta</taxon>
        <taxon>Spermatophyta</taxon>
        <taxon>Magnoliopsida</taxon>
        <taxon>eudicotyledons</taxon>
        <taxon>Gunneridae</taxon>
        <taxon>Pentapetalae</taxon>
        <taxon>rosids</taxon>
        <taxon>fabids</taxon>
        <taxon>Fabales</taxon>
        <taxon>Fabaceae</taxon>
        <taxon>Papilionoideae</taxon>
        <taxon>50 kb inversion clade</taxon>
        <taxon>NPAAA clade</taxon>
        <taxon>indigoferoid/millettioid clade</taxon>
        <taxon>Phaseoleae</taxon>
        <taxon>Vigna</taxon>
    </lineage>
</organism>
<proteinExistence type="predicted"/>
<gene>
    <name evidence="3" type="ORF">HKW66_Vig0212060</name>
</gene>
<evidence type="ECO:0000313" key="3">
    <source>
        <dbReference type="EMBL" id="KAG2371032.1"/>
    </source>
</evidence>
<name>A0A8T0JCT3_PHAAN</name>
<comment type="caution">
    <text evidence="3">The sequence shown here is derived from an EMBL/GenBank/DDBJ whole genome shotgun (WGS) entry which is preliminary data.</text>
</comment>
<sequence>MASSSTKRPRKNRKGKETLTKAEDAPLVRSSVEEQLDQRRFCTHSHQMENYAADFCTRTIVPPKIMNFDSFTDSGLFFQQHLLFQGLSQFLTLQGPYYPDLIKVFYSNLKISSNGYMLSEVNKRKIRFKPTDWLNVANLKYGGQKLCYSNLPQDFPYDRDMALATMIIPDLQGGQGVLTVGCLNINDRLLHYIIVHMLTPRPGNFARLLHEYIFMIWVLKNNIAINWPHHIIQHMLKCKASDTPLPYGVLITQIMQYCGVHVDADANTHIGSRHHFSINSLKRMKIINVNGVWQHDLDDDEEEDQADPHHHTVQPPPPLSNANMITQMWEGVQDLRHRMQGMEQMQVRVQRIEDNLANLSLDMNRQFAHLNQNVNSILHHLDD</sequence>